<feature type="domain" description="Exostosin GT47" evidence="1">
    <location>
        <begin position="114"/>
        <end position="246"/>
    </location>
</feature>
<protein>
    <recommendedName>
        <fullName evidence="1">Exostosin GT47 domain-containing protein</fullName>
    </recommendedName>
</protein>
<sequence length="324" mass="38181">MKAFLTSTYNYKDYSPAKWLKSKSTSQNCTCIDNGEDADVIIFVESHPTIDPYFRKLFRDKTYLAYKRKCVLYHDADLSITPLPTISPSIERWQYNPKHKRSAHYIARYRENKTIDNALINYNNSRKYLYSFIGSKTHAVRNAIINIAPRQDVYIKDTTGSQAWELNVEEALKYEREYLEVMDESYFILCPRGIGPSTYRLFEAMQLGRVPVIISDSWVEILGVDWDSFSIRIPQSKVSQIEQILQDRKEEAVAMGKQAREAWEKNFSPEVSLDRIVGAAIELIKNEYSYYDSIKDYLQFLQDPFHFKNLLRYKKNKLRRKYKL</sequence>
<dbReference type="Pfam" id="PF03016">
    <property type="entry name" value="Exostosin_GT47"/>
    <property type="match status" value="1"/>
</dbReference>
<dbReference type="Proteomes" id="UP000321513">
    <property type="component" value="Unassembled WGS sequence"/>
</dbReference>
<organism evidence="2 3">
    <name type="scientific">Segetibacter aerophilus</name>
    <dbReference type="NCBI Taxonomy" id="670293"/>
    <lineage>
        <taxon>Bacteria</taxon>
        <taxon>Pseudomonadati</taxon>
        <taxon>Bacteroidota</taxon>
        <taxon>Chitinophagia</taxon>
        <taxon>Chitinophagales</taxon>
        <taxon>Chitinophagaceae</taxon>
        <taxon>Segetibacter</taxon>
    </lineage>
</organism>
<gene>
    <name evidence="2" type="ORF">SAE01_16220</name>
</gene>
<dbReference type="RefSeq" id="WP_147203255.1">
    <property type="nucleotide sequence ID" value="NZ_BJYT01000005.1"/>
</dbReference>
<reference evidence="2 3" key="1">
    <citation type="submission" date="2019-07" db="EMBL/GenBank/DDBJ databases">
        <title>Whole genome shotgun sequence of Segetibacter aerophilus NBRC 106135.</title>
        <authorList>
            <person name="Hosoyama A."/>
            <person name="Uohara A."/>
            <person name="Ohji S."/>
            <person name="Ichikawa N."/>
        </authorList>
    </citation>
    <scope>NUCLEOTIDE SEQUENCE [LARGE SCALE GENOMIC DNA]</scope>
    <source>
        <strain evidence="2 3">NBRC 106135</strain>
    </source>
</reference>
<accession>A0A512BAX8</accession>
<evidence type="ECO:0000313" key="2">
    <source>
        <dbReference type="EMBL" id="GEO09126.1"/>
    </source>
</evidence>
<comment type="caution">
    <text evidence="2">The sequence shown here is derived from an EMBL/GenBank/DDBJ whole genome shotgun (WGS) entry which is preliminary data.</text>
</comment>
<evidence type="ECO:0000259" key="1">
    <source>
        <dbReference type="Pfam" id="PF03016"/>
    </source>
</evidence>
<name>A0A512BAX8_9BACT</name>
<dbReference type="InterPro" id="IPR040911">
    <property type="entry name" value="Exostosin_GT47"/>
</dbReference>
<dbReference type="OrthoDB" id="1416011at2"/>
<evidence type="ECO:0000313" key="3">
    <source>
        <dbReference type="Proteomes" id="UP000321513"/>
    </source>
</evidence>
<keyword evidence="3" id="KW-1185">Reference proteome</keyword>
<dbReference type="EMBL" id="BJYT01000005">
    <property type="protein sequence ID" value="GEO09126.1"/>
    <property type="molecule type" value="Genomic_DNA"/>
</dbReference>
<proteinExistence type="predicted"/>
<dbReference type="AlphaFoldDB" id="A0A512BAX8"/>
<dbReference type="InterPro" id="IPR004263">
    <property type="entry name" value="Exostosin"/>
</dbReference>
<dbReference type="Gene3D" id="3.40.50.2000">
    <property type="entry name" value="Glycogen Phosphorylase B"/>
    <property type="match status" value="1"/>
</dbReference>
<dbReference type="GO" id="GO:0016757">
    <property type="term" value="F:glycosyltransferase activity"/>
    <property type="evidence" value="ECO:0007669"/>
    <property type="project" value="InterPro"/>
</dbReference>
<dbReference type="PANTHER" id="PTHR11062">
    <property type="entry name" value="EXOSTOSIN HEPARAN SULFATE GLYCOSYLTRANSFERASE -RELATED"/>
    <property type="match status" value="1"/>
</dbReference>